<proteinExistence type="predicted"/>
<comment type="caution">
    <text evidence="2">The sequence shown here is derived from an EMBL/GenBank/DDBJ whole genome shotgun (WGS) entry which is preliminary data.</text>
</comment>
<evidence type="ECO:0000313" key="2">
    <source>
        <dbReference type="EMBL" id="HEV09600.1"/>
    </source>
</evidence>
<sequence>MLYISDFSVFSIGIIFFRKKQAELFARFIQEFVLEGDILVVELQKSELKNLHYISQRFNLDFDDAYQYAIAEYYNLEIVSFDSDFDRTEKGRKEPKDLIKL</sequence>
<dbReference type="SUPFAM" id="SSF88723">
    <property type="entry name" value="PIN domain-like"/>
    <property type="match status" value="1"/>
</dbReference>
<dbReference type="AlphaFoldDB" id="A0A831YEF2"/>
<reference evidence="2" key="1">
    <citation type="journal article" date="2020" name="mSystems">
        <title>Genome- and Community-Level Interaction Insights into Carbon Utilization and Element Cycling Functions of Hydrothermarchaeota in Hydrothermal Sediment.</title>
        <authorList>
            <person name="Zhou Z."/>
            <person name="Liu Y."/>
            <person name="Xu W."/>
            <person name="Pan J."/>
            <person name="Luo Z.H."/>
            <person name="Li M."/>
        </authorList>
    </citation>
    <scope>NUCLEOTIDE SEQUENCE [LARGE SCALE GENOMIC DNA]</scope>
    <source>
        <strain evidence="2">SpSt-1257</strain>
    </source>
</reference>
<dbReference type="InterPro" id="IPR029060">
    <property type="entry name" value="PIN-like_dom_sf"/>
</dbReference>
<dbReference type="Pfam" id="PF01850">
    <property type="entry name" value="PIN"/>
    <property type="match status" value="1"/>
</dbReference>
<feature type="domain" description="PIN" evidence="1">
    <location>
        <begin position="2"/>
        <end position="90"/>
    </location>
</feature>
<dbReference type="Gene3D" id="3.40.50.1010">
    <property type="entry name" value="5'-nuclease"/>
    <property type="match status" value="1"/>
</dbReference>
<dbReference type="InterPro" id="IPR002716">
    <property type="entry name" value="PIN_dom"/>
</dbReference>
<dbReference type="Proteomes" id="UP000885621">
    <property type="component" value="Unassembled WGS sequence"/>
</dbReference>
<accession>A0A831YEF2</accession>
<dbReference type="EMBL" id="DSFC01000245">
    <property type="protein sequence ID" value="HEV09600.1"/>
    <property type="molecule type" value="Genomic_DNA"/>
</dbReference>
<protein>
    <submittedName>
        <fullName evidence="2">PIN domain-containing protein</fullName>
    </submittedName>
</protein>
<name>A0A831YEF2_9AQUI</name>
<evidence type="ECO:0000259" key="1">
    <source>
        <dbReference type="Pfam" id="PF01850"/>
    </source>
</evidence>
<gene>
    <name evidence="2" type="ORF">ENO34_04280</name>
</gene>
<organism evidence="2">
    <name type="scientific">Sulfurihydrogenibium azorense</name>
    <dbReference type="NCBI Taxonomy" id="309806"/>
    <lineage>
        <taxon>Bacteria</taxon>
        <taxon>Pseudomonadati</taxon>
        <taxon>Aquificota</taxon>
        <taxon>Aquificia</taxon>
        <taxon>Aquificales</taxon>
        <taxon>Hydrogenothermaceae</taxon>
        <taxon>Sulfurihydrogenibium</taxon>
    </lineage>
</organism>